<dbReference type="PANTHER" id="PTHR42877:SF4">
    <property type="entry name" value="FAD_NAD(P)-BINDING DOMAIN-CONTAINING PROTEIN-RELATED"/>
    <property type="match status" value="1"/>
</dbReference>
<organism evidence="6 7">
    <name type="scientific">Rotaria sordida</name>
    <dbReference type="NCBI Taxonomy" id="392033"/>
    <lineage>
        <taxon>Eukaryota</taxon>
        <taxon>Metazoa</taxon>
        <taxon>Spiralia</taxon>
        <taxon>Gnathifera</taxon>
        <taxon>Rotifera</taxon>
        <taxon>Eurotatoria</taxon>
        <taxon>Bdelloidea</taxon>
        <taxon>Philodinida</taxon>
        <taxon>Philodinidae</taxon>
        <taxon>Rotaria</taxon>
    </lineage>
</organism>
<accession>A0A814WVZ4</accession>
<protein>
    <recommendedName>
        <fullName evidence="5">Flavin-containing monooxygenase</fullName>
        <ecNumber evidence="5">1.-.-.-</ecNumber>
    </recommendedName>
</protein>
<reference evidence="6" key="1">
    <citation type="submission" date="2021-02" db="EMBL/GenBank/DDBJ databases">
        <authorList>
            <person name="Nowell W R."/>
        </authorList>
    </citation>
    <scope>NUCLEOTIDE SEQUENCE</scope>
</reference>
<sequence>MYEVDFDLQISNLREEAYLSVESVGRVQVSRVVVLDGVRQLLINRLMRDRLHLDVDINHMSLCNIGPGNSDFVSNPDLYQSLQDVVLRQYRGDQWEGYYYVTPIFVPDLPWDIVLGSNHFYRLGVEWNSEIKHQFLYWLVFDSFGRYEKRAKRKLKCMNDQKDGEYYAIIIGTGFSGLGSAIKLNKLGIDNYIVIERYGHVGGTWYANKYPGCACDVPSNLYSFSFEPNPKWSHYFSRQPEIAEYLEYCTDKYNIRRHIQFNTNVTQLKWIEEQKLWQVTTQSNSQEKIFYARSIVLGSGPLSNASYPTDIPGIDRFEGQMCHTSEWDQSIDVKNKRVAVIGTGASAIQTVPEIQQMNVSQLLVFQRTPPWVIPRLDRLITDWEKNLLKRFPIIQKLIRVIIYWIIESVALSFAYRWSLKFINDKLVKYNLERQVKDIELRKKVTPTWEFGCKRMLITNDWYSTLQKSNVKLITNRIKQIKSHSIITYDGDEYPVDIIIWSTGFQTQNFALPIYGINGCSLAEQWSETIQAYRGVTVPNFPNFFILLGPNTVLGHSSVIIMIESQINYIAQAFLYMDQNNLRSIEIKEDIYEKFNKDLQLKLKRTVWQKGGCHAWYQDAKGNNTSLWPDFTWIYILLMKNFDYENYIFRT</sequence>
<evidence type="ECO:0000256" key="4">
    <source>
        <dbReference type="ARBA" id="ARBA00023002"/>
    </source>
</evidence>
<dbReference type="EMBL" id="CAJNOO010001859">
    <property type="protein sequence ID" value="CAF1207520.1"/>
    <property type="molecule type" value="Genomic_DNA"/>
</dbReference>
<gene>
    <name evidence="6" type="ORF">RFH988_LOCUS24945</name>
</gene>
<proteinExistence type="inferred from homology"/>
<dbReference type="InterPro" id="IPR020946">
    <property type="entry name" value="Flavin_mOase-like"/>
</dbReference>
<comment type="cofactor">
    <cofactor evidence="5">
        <name>FAD</name>
        <dbReference type="ChEBI" id="CHEBI:57692"/>
    </cofactor>
</comment>
<dbReference type="GO" id="GO:0050660">
    <property type="term" value="F:flavin adenine dinucleotide binding"/>
    <property type="evidence" value="ECO:0007669"/>
    <property type="project" value="InterPro"/>
</dbReference>
<dbReference type="AlphaFoldDB" id="A0A814WVZ4"/>
<keyword evidence="2 5" id="KW-0285">Flavoprotein</keyword>
<evidence type="ECO:0000256" key="1">
    <source>
        <dbReference type="ARBA" id="ARBA00010139"/>
    </source>
</evidence>
<comment type="similarity">
    <text evidence="1">Belongs to the FAD-binding monooxygenase family.</text>
</comment>
<dbReference type="OrthoDB" id="66881at2759"/>
<dbReference type="GO" id="GO:0004499">
    <property type="term" value="F:N,N-dimethylaniline monooxygenase activity"/>
    <property type="evidence" value="ECO:0007669"/>
    <property type="project" value="InterPro"/>
</dbReference>
<dbReference type="GO" id="GO:0050661">
    <property type="term" value="F:NADP binding"/>
    <property type="evidence" value="ECO:0007669"/>
    <property type="project" value="InterPro"/>
</dbReference>
<name>A0A814WVZ4_9BILA</name>
<dbReference type="Proteomes" id="UP000663882">
    <property type="component" value="Unassembled WGS sequence"/>
</dbReference>
<dbReference type="Gene3D" id="3.50.50.60">
    <property type="entry name" value="FAD/NAD(P)-binding domain"/>
    <property type="match status" value="2"/>
</dbReference>
<dbReference type="PANTHER" id="PTHR42877">
    <property type="entry name" value="L-ORNITHINE N(5)-MONOOXYGENASE-RELATED"/>
    <property type="match status" value="1"/>
</dbReference>
<dbReference type="Pfam" id="PF00743">
    <property type="entry name" value="FMO-like"/>
    <property type="match status" value="1"/>
</dbReference>
<comment type="caution">
    <text evidence="6">The sequence shown here is derived from an EMBL/GenBank/DDBJ whole genome shotgun (WGS) entry which is preliminary data.</text>
</comment>
<dbReference type="EC" id="1.-.-.-" evidence="5"/>
<dbReference type="InterPro" id="IPR051209">
    <property type="entry name" value="FAD-bind_Monooxygenase_sf"/>
</dbReference>
<evidence type="ECO:0000256" key="5">
    <source>
        <dbReference type="RuleBase" id="RU361177"/>
    </source>
</evidence>
<evidence type="ECO:0000256" key="2">
    <source>
        <dbReference type="ARBA" id="ARBA00022630"/>
    </source>
</evidence>
<comment type="similarity">
    <text evidence="5">Belongs to the FMO family.</text>
</comment>
<evidence type="ECO:0000313" key="6">
    <source>
        <dbReference type="EMBL" id="CAF1207520.1"/>
    </source>
</evidence>
<keyword evidence="4 5" id="KW-0560">Oxidoreductase</keyword>
<keyword evidence="5" id="KW-0503">Monooxygenase</keyword>
<dbReference type="SUPFAM" id="SSF51905">
    <property type="entry name" value="FAD/NAD(P)-binding domain"/>
    <property type="match status" value="1"/>
</dbReference>
<dbReference type="InterPro" id="IPR036188">
    <property type="entry name" value="FAD/NAD-bd_sf"/>
</dbReference>
<evidence type="ECO:0000256" key="3">
    <source>
        <dbReference type="ARBA" id="ARBA00022827"/>
    </source>
</evidence>
<keyword evidence="3 5" id="KW-0274">FAD</keyword>
<evidence type="ECO:0000313" key="7">
    <source>
        <dbReference type="Proteomes" id="UP000663882"/>
    </source>
</evidence>